<proteinExistence type="predicted"/>
<reference evidence="2 3" key="1">
    <citation type="submission" date="2023-01" db="EMBL/GenBank/DDBJ databases">
        <title>Analysis of 21 Apiospora genomes using comparative genomics revels a genus with tremendous synthesis potential of carbohydrate active enzymes and secondary metabolites.</title>
        <authorList>
            <person name="Sorensen T."/>
        </authorList>
    </citation>
    <scope>NUCLEOTIDE SEQUENCE [LARGE SCALE GENOMIC DNA]</scope>
    <source>
        <strain evidence="2 3">CBS 83171</strain>
    </source>
</reference>
<sequence>MTGEFWKTWTGSKLAGSPPPTDLRTSRSMCEQYMRPSDERKPQNPHQAQVTRSVQIVIGASAPCRNRVALSMVTRQLQPQKSDYPMRNALASKFMCTDKATRFGFSHSRDL</sequence>
<dbReference type="Proteomes" id="UP001446871">
    <property type="component" value="Unassembled WGS sequence"/>
</dbReference>
<gene>
    <name evidence="2" type="ORF">PG996_005319</name>
</gene>
<protein>
    <submittedName>
        <fullName evidence="2">Uncharacterized protein</fullName>
    </submittedName>
</protein>
<dbReference type="EMBL" id="JAQQWM010000003">
    <property type="protein sequence ID" value="KAK8071971.1"/>
    <property type="molecule type" value="Genomic_DNA"/>
</dbReference>
<organism evidence="2 3">
    <name type="scientific">Apiospora saccharicola</name>
    <dbReference type="NCBI Taxonomy" id="335842"/>
    <lineage>
        <taxon>Eukaryota</taxon>
        <taxon>Fungi</taxon>
        <taxon>Dikarya</taxon>
        <taxon>Ascomycota</taxon>
        <taxon>Pezizomycotina</taxon>
        <taxon>Sordariomycetes</taxon>
        <taxon>Xylariomycetidae</taxon>
        <taxon>Amphisphaeriales</taxon>
        <taxon>Apiosporaceae</taxon>
        <taxon>Apiospora</taxon>
    </lineage>
</organism>
<comment type="caution">
    <text evidence="2">The sequence shown here is derived from an EMBL/GenBank/DDBJ whole genome shotgun (WGS) entry which is preliminary data.</text>
</comment>
<evidence type="ECO:0000313" key="2">
    <source>
        <dbReference type="EMBL" id="KAK8071971.1"/>
    </source>
</evidence>
<evidence type="ECO:0000313" key="3">
    <source>
        <dbReference type="Proteomes" id="UP001446871"/>
    </source>
</evidence>
<evidence type="ECO:0000256" key="1">
    <source>
        <dbReference type="SAM" id="MobiDB-lite"/>
    </source>
</evidence>
<keyword evidence="3" id="KW-1185">Reference proteome</keyword>
<name>A0ABR1VL63_9PEZI</name>
<feature type="region of interest" description="Disordered" evidence="1">
    <location>
        <begin position="1"/>
        <end position="26"/>
    </location>
</feature>
<accession>A0ABR1VL63</accession>